<organism evidence="7 8">
    <name type="scientific">Falsiroseomonas frigidaquae</name>
    <dbReference type="NCBI Taxonomy" id="487318"/>
    <lineage>
        <taxon>Bacteria</taxon>
        <taxon>Pseudomonadati</taxon>
        <taxon>Pseudomonadota</taxon>
        <taxon>Alphaproteobacteria</taxon>
        <taxon>Acetobacterales</taxon>
        <taxon>Roseomonadaceae</taxon>
        <taxon>Falsiroseomonas</taxon>
    </lineage>
</organism>
<evidence type="ECO:0000313" key="7">
    <source>
        <dbReference type="EMBL" id="NKE43599.1"/>
    </source>
</evidence>
<proteinExistence type="inferred from homology"/>
<keyword evidence="4" id="KW-0808">Transferase</keyword>
<dbReference type="PRINTS" id="PR00505">
    <property type="entry name" value="D12N6MTFRASE"/>
</dbReference>
<dbReference type="PANTHER" id="PTHR30481:SF4">
    <property type="entry name" value="SITE-SPECIFIC DNA-METHYLTRANSFERASE (ADENINE-SPECIFIC)"/>
    <property type="match status" value="1"/>
</dbReference>
<gene>
    <name evidence="7" type="ORF">HB662_02340</name>
</gene>
<dbReference type="PANTHER" id="PTHR30481">
    <property type="entry name" value="DNA ADENINE METHYLASE"/>
    <property type="match status" value="1"/>
</dbReference>
<evidence type="ECO:0000256" key="2">
    <source>
        <dbReference type="ARBA" id="ARBA00011900"/>
    </source>
</evidence>
<dbReference type="InterPro" id="IPR029063">
    <property type="entry name" value="SAM-dependent_MTases_sf"/>
</dbReference>
<dbReference type="SUPFAM" id="SSF53335">
    <property type="entry name" value="S-adenosyl-L-methionine-dependent methyltransferases"/>
    <property type="match status" value="1"/>
</dbReference>
<comment type="catalytic activity">
    <reaction evidence="6">
        <text>a 2'-deoxyadenosine in DNA + S-adenosyl-L-methionine = an N(6)-methyl-2'-deoxyadenosine in DNA + S-adenosyl-L-homocysteine + H(+)</text>
        <dbReference type="Rhea" id="RHEA:15197"/>
        <dbReference type="Rhea" id="RHEA-COMP:12418"/>
        <dbReference type="Rhea" id="RHEA-COMP:12419"/>
        <dbReference type="ChEBI" id="CHEBI:15378"/>
        <dbReference type="ChEBI" id="CHEBI:57856"/>
        <dbReference type="ChEBI" id="CHEBI:59789"/>
        <dbReference type="ChEBI" id="CHEBI:90615"/>
        <dbReference type="ChEBI" id="CHEBI:90616"/>
        <dbReference type="EC" id="2.1.1.72"/>
    </reaction>
</comment>
<evidence type="ECO:0000256" key="5">
    <source>
        <dbReference type="ARBA" id="ARBA00022691"/>
    </source>
</evidence>
<comment type="caution">
    <text evidence="7">The sequence shown here is derived from an EMBL/GenBank/DDBJ whole genome shotgun (WGS) entry which is preliminary data.</text>
</comment>
<dbReference type="Gene3D" id="1.10.1020.10">
    <property type="entry name" value="Adenine-specific Methyltransferase, Domain 2"/>
    <property type="match status" value="1"/>
</dbReference>
<sequence length="268" mass="30252">MESSHFPAAPVEPAAAYLGGKRNLARKVIARIAAIPHVTYLEPFIGMGGIFLRRPFRARAEVINDISTDVANLFRILQRHYVPLMDCLRWQLTGRAEFDRLRAANPSTLTDLERAARFLYLQRLAFGGKVEGRNFGVTPTSSARFDVTKLGPALEAIHERLAGVVIEHLPYEEVIRRYDRPGTLVYLDPPYFGCEEDYGEGVFGRDDFQRLAELLGGLQGRFLLSINDRPEIRKIFAGFEMQEVDLAYTVARNGKAPRARELLISDSR</sequence>
<dbReference type="Gene3D" id="3.40.50.150">
    <property type="entry name" value="Vaccinia Virus protein VP39"/>
    <property type="match status" value="1"/>
</dbReference>
<evidence type="ECO:0000256" key="4">
    <source>
        <dbReference type="ARBA" id="ARBA00022679"/>
    </source>
</evidence>
<dbReference type="Proteomes" id="UP000765160">
    <property type="component" value="Unassembled WGS sequence"/>
</dbReference>
<dbReference type="GO" id="GO:0032259">
    <property type="term" value="P:methylation"/>
    <property type="evidence" value="ECO:0007669"/>
    <property type="project" value="UniProtKB-KW"/>
</dbReference>
<dbReference type="GO" id="GO:0008168">
    <property type="term" value="F:methyltransferase activity"/>
    <property type="evidence" value="ECO:0007669"/>
    <property type="project" value="UniProtKB-KW"/>
</dbReference>
<comment type="similarity">
    <text evidence="1">Belongs to the N(4)/N(6)-methyltransferase family.</text>
</comment>
<reference evidence="7 8" key="1">
    <citation type="submission" date="2020-03" db="EMBL/GenBank/DDBJ databases">
        <title>Roseomonas selenitidurans sp. nov. isolated from soil.</title>
        <authorList>
            <person name="Liu H."/>
        </authorList>
    </citation>
    <scope>NUCLEOTIDE SEQUENCE [LARGE SCALE GENOMIC DNA]</scope>
    <source>
        <strain evidence="7 8">JCM 15073</strain>
    </source>
</reference>
<evidence type="ECO:0000256" key="3">
    <source>
        <dbReference type="ARBA" id="ARBA00022603"/>
    </source>
</evidence>
<accession>A0ABX1EUK5</accession>
<dbReference type="EMBL" id="JAAVTX010000001">
    <property type="protein sequence ID" value="NKE43599.1"/>
    <property type="molecule type" value="Genomic_DNA"/>
</dbReference>
<keyword evidence="5" id="KW-0949">S-adenosyl-L-methionine</keyword>
<protein>
    <recommendedName>
        <fullName evidence="2">site-specific DNA-methyltransferase (adenine-specific)</fullName>
        <ecNumber evidence="2">2.1.1.72</ecNumber>
    </recommendedName>
</protein>
<dbReference type="Pfam" id="PF02086">
    <property type="entry name" value="MethyltransfD12"/>
    <property type="match status" value="1"/>
</dbReference>
<name>A0ABX1EUK5_9PROT</name>
<evidence type="ECO:0000256" key="6">
    <source>
        <dbReference type="ARBA" id="ARBA00047942"/>
    </source>
</evidence>
<dbReference type="PIRSF" id="PIRSF000398">
    <property type="entry name" value="M_m6A_EcoRV"/>
    <property type="match status" value="1"/>
</dbReference>
<keyword evidence="8" id="KW-1185">Reference proteome</keyword>
<dbReference type="InterPro" id="IPR023095">
    <property type="entry name" value="Ade_MeTrfase_dom_2"/>
</dbReference>
<evidence type="ECO:0000313" key="8">
    <source>
        <dbReference type="Proteomes" id="UP000765160"/>
    </source>
</evidence>
<evidence type="ECO:0000256" key="1">
    <source>
        <dbReference type="ARBA" id="ARBA00006594"/>
    </source>
</evidence>
<dbReference type="EC" id="2.1.1.72" evidence="2"/>
<dbReference type="InterPro" id="IPR012327">
    <property type="entry name" value="MeTrfase_D12"/>
</dbReference>
<keyword evidence="3 7" id="KW-0489">Methyltransferase</keyword>
<dbReference type="InterPro" id="IPR012263">
    <property type="entry name" value="M_m6A_EcoRV"/>
</dbReference>